<protein>
    <submittedName>
        <fullName evidence="1">Uncharacterized protein</fullName>
    </submittedName>
</protein>
<evidence type="ECO:0000313" key="2">
    <source>
        <dbReference type="Proteomes" id="UP000232707"/>
    </source>
</evidence>
<organism evidence="1 2">
    <name type="scientific">Trichoplusia ni granulovirus LBIV-12</name>
    <dbReference type="NCBI Taxonomy" id="1916701"/>
    <lineage>
        <taxon>Viruses</taxon>
        <taxon>Viruses incertae sedis</taxon>
        <taxon>Naldaviricetes</taxon>
        <taxon>Lefavirales</taxon>
        <taxon>Baculoviridae</taxon>
        <taxon>Betabaculovirus</taxon>
        <taxon>Betabaculovirus trini</taxon>
    </lineage>
</organism>
<reference evidence="1 2" key="1">
    <citation type="submission" date="2016-02" db="EMBL/GenBank/DDBJ databases">
        <title>Genome sequence of a new Betabaculovirus TnGV isolated from the cabagge looper Trichoplusia ni (Lepidoptera: Noctuidae).</title>
        <authorList>
            <person name="Del Rincon-Castro M.C."/>
            <person name="Bivian-Hernandez Mdl.A."/>
            <person name="Lopez-Tlacomulco J.J."/>
            <person name="Ibarra J.E."/>
        </authorList>
    </citation>
    <scope>NUCLEOTIDE SEQUENCE [LARGE SCALE GENOMIC DNA]</scope>
    <source>
        <strain evidence="1">LBIV-12</strain>
    </source>
</reference>
<evidence type="ECO:0000313" key="1">
    <source>
        <dbReference type="EMBL" id="AOW41502.1"/>
    </source>
</evidence>
<dbReference type="KEGG" id="vg:37617039"/>
<dbReference type="RefSeq" id="YP_009506234.1">
    <property type="nucleotide sequence ID" value="NC_038375.1"/>
</dbReference>
<dbReference type="Proteomes" id="UP000232707">
    <property type="component" value="Segment"/>
</dbReference>
<proteinExistence type="predicted"/>
<dbReference type="EMBL" id="KU752557">
    <property type="protein sequence ID" value="AOW41502.1"/>
    <property type="molecule type" value="Genomic_DNA"/>
</dbReference>
<accession>A0A1D8QLE6</accession>
<dbReference type="GeneID" id="37617039"/>
<keyword evidence="2" id="KW-1185">Reference proteome</keyword>
<name>A0A1D8QLE6_GVTN</name>
<sequence>MSSNTSLIFNYNVFLINSSDKIFLDGYKYVRETAPGQYVYQNLYTKELITLPFKTPTVDTPVTQIYF</sequence>